<feature type="transmembrane region" description="Helical" evidence="1">
    <location>
        <begin position="35"/>
        <end position="61"/>
    </location>
</feature>
<keyword evidence="3" id="KW-1185">Reference proteome</keyword>
<reference evidence="3" key="1">
    <citation type="journal article" date="2019" name="Int. J. Syst. Evol. Microbiol.">
        <title>The Global Catalogue of Microorganisms (GCM) 10K type strain sequencing project: providing services to taxonomists for standard genome sequencing and annotation.</title>
        <authorList>
            <consortium name="The Broad Institute Genomics Platform"/>
            <consortium name="The Broad Institute Genome Sequencing Center for Infectious Disease"/>
            <person name="Wu L."/>
            <person name="Ma J."/>
        </authorList>
    </citation>
    <scope>NUCLEOTIDE SEQUENCE [LARGE SCALE GENOMIC DNA]</scope>
    <source>
        <strain evidence="3">JCM 31890</strain>
    </source>
</reference>
<dbReference type="Proteomes" id="UP001501788">
    <property type="component" value="Unassembled WGS sequence"/>
</dbReference>
<name>A0ABP8KWE6_9BURK</name>
<protein>
    <submittedName>
        <fullName evidence="2">Uncharacterized protein</fullName>
    </submittedName>
</protein>
<dbReference type="EMBL" id="BAABEX010000002">
    <property type="protein sequence ID" value="GAA4418069.1"/>
    <property type="molecule type" value="Genomic_DNA"/>
</dbReference>
<organism evidence="2 3">
    <name type="scientific">Acidovorax lacteus</name>
    <dbReference type="NCBI Taxonomy" id="1924988"/>
    <lineage>
        <taxon>Bacteria</taxon>
        <taxon>Pseudomonadati</taxon>
        <taxon>Pseudomonadota</taxon>
        <taxon>Betaproteobacteria</taxon>
        <taxon>Burkholderiales</taxon>
        <taxon>Comamonadaceae</taxon>
        <taxon>Acidovorax</taxon>
    </lineage>
</organism>
<comment type="caution">
    <text evidence="2">The sequence shown here is derived from an EMBL/GenBank/DDBJ whole genome shotgun (WGS) entry which is preliminary data.</text>
</comment>
<evidence type="ECO:0000256" key="1">
    <source>
        <dbReference type="SAM" id="Phobius"/>
    </source>
</evidence>
<keyword evidence="1" id="KW-0812">Transmembrane</keyword>
<gene>
    <name evidence="2" type="ORF">GCM10023090_02590</name>
</gene>
<proteinExistence type="predicted"/>
<keyword evidence="1" id="KW-0472">Membrane</keyword>
<evidence type="ECO:0000313" key="2">
    <source>
        <dbReference type="EMBL" id="GAA4418069.1"/>
    </source>
</evidence>
<accession>A0ABP8KWE6</accession>
<sequence length="63" mass="5719">MSTEAVTGTVLAFLAAGAGAGTLLAAFGAAVLRAGAAAGAAVAVVLDAAFFAAGAGLSGFADF</sequence>
<keyword evidence="1" id="KW-1133">Transmembrane helix</keyword>
<evidence type="ECO:0000313" key="3">
    <source>
        <dbReference type="Proteomes" id="UP001501788"/>
    </source>
</evidence>